<dbReference type="InterPro" id="IPR024455">
    <property type="entry name" value="Phage_capsid"/>
</dbReference>
<dbReference type="InterPro" id="IPR054612">
    <property type="entry name" value="Phage_capsid-like_C"/>
</dbReference>
<evidence type="ECO:0000313" key="4">
    <source>
        <dbReference type="Proteomes" id="UP001589836"/>
    </source>
</evidence>
<name>A0ABV6LU33_9BACI</name>
<gene>
    <name evidence="3" type="ORF">ACFFGV_19580</name>
</gene>
<dbReference type="NCBIfam" id="TIGR01554">
    <property type="entry name" value="major_cap_HK97"/>
    <property type="match status" value="1"/>
</dbReference>
<dbReference type="Proteomes" id="UP001589836">
    <property type="component" value="Unassembled WGS sequence"/>
</dbReference>
<dbReference type="Gene3D" id="3.30.2400.10">
    <property type="entry name" value="Major capsid protein gp5"/>
    <property type="match status" value="1"/>
</dbReference>
<dbReference type="SUPFAM" id="SSF56563">
    <property type="entry name" value="Major capsid protein gp5"/>
    <property type="match status" value="1"/>
</dbReference>
<evidence type="ECO:0000256" key="1">
    <source>
        <dbReference type="ARBA" id="ARBA00004328"/>
    </source>
</evidence>
<comment type="subcellular location">
    <subcellularLocation>
        <location evidence="1">Virion</location>
    </subcellularLocation>
</comment>
<comment type="caution">
    <text evidence="3">The sequence shown here is derived from an EMBL/GenBank/DDBJ whole genome shotgun (WGS) entry which is preliminary data.</text>
</comment>
<evidence type="ECO:0000259" key="2">
    <source>
        <dbReference type="Pfam" id="PF05065"/>
    </source>
</evidence>
<dbReference type="EMBL" id="JBHLTP010000022">
    <property type="protein sequence ID" value="MFC0525783.1"/>
    <property type="molecule type" value="Genomic_DNA"/>
</dbReference>
<dbReference type="RefSeq" id="WP_377351480.1">
    <property type="nucleotide sequence ID" value="NZ_JBHLTP010000022.1"/>
</dbReference>
<reference evidence="3 4" key="1">
    <citation type="submission" date="2024-09" db="EMBL/GenBank/DDBJ databases">
        <authorList>
            <person name="Sun Q."/>
            <person name="Mori K."/>
        </authorList>
    </citation>
    <scope>NUCLEOTIDE SEQUENCE [LARGE SCALE GENOMIC DNA]</scope>
    <source>
        <strain evidence="3 4">NCAIM B.02529</strain>
    </source>
</reference>
<dbReference type="Pfam" id="PF05065">
    <property type="entry name" value="Phage_capsid"/>
    <property type="match status" value="1"/>
</dbReference>
<proteinExistence type="predicted"/>
<protein>
    <submittedName>
        <fullName evidence="3">Phage major capsid protein</fullName>
    </submittedName>
</protein>
<sequence length="391" mass="43425">MSYKIKPLKLNLQHFAKGMNNLDRDENKQNELKQQISDAMNSGDQDAVNDALFAMAENIQQSVLQEAQSYIDSDITDAKIMEQRGIHSLTNEETKFYNEVIDGEGFDGVETLVPATVIDRVFEDLKQRHPLLNTIDFVNTTGITEWVVRKGDVNPAFWGKLTSKIKELLDDGFEKKKMDLYKLSAFIPVAKAMLNLGPQWLDRYVRTVLAEAMSIALEEAIVKGSGKEQPIGIIKDLKGAVTDGVYPDKTATILADLKAKTLGQKVMAPLTKGGKRSVSNVIMVVNPLDYWNKIFGEQVILNQNGTYVNTGLPIPATIIQSVAMPEGKMSVGLAKDYFMGAGSSREVETSNEYRFLDDEKVYMTKMYANGTPKDNESFLLFDISGIGAETP</sequence>
<accession>A0ABV6LU33</accession>
<evidence type="ECO:0000313" key="3">
    <source>
        <dbReference type="EMBL" id="MFC0525783.1"/>
    </source>
</evidence>
<organism evidence="3 4">
    <name type="scientific">Pontibacillus salicampi</name>
    <dbReference type="NCBI Taxonomy" id="1449801"/>
    <lineage>
        <taxon>Bacteria</taxon>
        <taxon>Bacillati</taxon>
        <taxon>Bacillota</taxon>
        <taxon>Bacilli</taxon>
        <taxon>Bacillales</taxon>
        <taxon>Bacillaceae</taxon>
        <taxon>Pontibacillus</taxon>
    </lineage>
</organism>
<feature type="domain" description="Phage capsid-like C-terminal" evidence="2">
    <location>
        <begin position="112"/>
        <end position="381"/>
    </location>
</feature>
<keyword evidence="4" id="KW-1185">Reference proteome</keyword>